<gene>
    <name evidence="3" type="ORF">Sv326_1251</name>
</gene>
<protein>
    <submittedName>
        <fullName evidence="3">Type IV secretion/conjugal transfer ATPase</fullName>
    </submittedName>
</protein>
<feature type="transmembrane region" description="Helical" evidence="1">
    <location>
        <begin position="24"/>
        <end position="41"/>
    </location>
</feature>
<dbReference type="Gene3D" id="1.10.8.730">
    <property type="match status" value="1"/>
</dbReference>
<dbReference type="InterPro" id="IPR051162">
    <property type="entry name" value="T4SS_component"/>
</dbReference>
<name>A0A7D5XM93_FERL1</name>
<dbReference type="Gene3D" id="3.40.50.300">
    <property type="entry name" value="P-loop containing nucleotide triphosphate hydrolases"/>
    <property type="match status" value="1"/>
</dbReference>
<dbReference type="SUPFAM" id="SSF52540">
    <property type="entry name" value="P-loop containing nucleoside triphosphate hydrolases"/>
    <property type="match status" value="1"/>
</dbReference>
<evidence type="ECO:0000313" key="3">
    <source>
        <dbReference type="EMBL" id="QLJ53426.1"/>
    </source>
</evidence>
<dbReference type="InterPro" id="IPR043964">
    <property type="entry name" value="P-loop_TraG"/>
</dbReference>
<reference evidence="4" key="1">
    <citation type="submission" date="2020-07" db="EMBL/GenBank/DDBJ databases">
        <title>Metabolic diversity and evolutionary history of the archaeal phylum ###Micrarchaeota### uncovered from a freshwater lake metagenome.</title>
        <authorList>
            <person name="Kadnikov V.V."/>
            <person name="Savvichev A.S."/>
            <person name="Mardanov A.V."/>
            <person name="Beletsky A.V."/>
            <person name="Chupakov A.V."/>
            <person name="Kokryatskaya N.M."/>
            <person name="Pimenov N.V."/>
            <person name="Ravin N.V."/>
        </authorList>
    </citation>
    <scope>NUCLEOTIDE SEQUENCE [LARGE SCALE GENOMIC DNA]</scope>
</reference>
<dbReference type="Proteomes" id="UP000510821">
    <property type="component" value="Chromosome"/>
</dbReference>
<sequence length="883" mass="100191">MVKIPQEVGDYEEVIVFGLRRRQVIYALLTIFALILVYAELEFLGALRYPLLVFMAAVGAALTFLNIERWASTKIAYLNSPKKIGFLDDKALEFIEVVDIRDGVAYMRNGDLKAIIQVQPMNFSVLDDKQQNAVFESYKNFLDSLSGSSASDTVPLQIVVKTHQLSIDEFFENIRKRAEETRDPRLMKFSKSFESFLRNRMRQEKSMYRTFNVMISAGRNEGNDEKERRGVLEQRVQIVMQGLTNVGLVPKRVNDDGIILLYSSFFSPLCELNSSYLASITLSKDWQRRWESLREEVKELSKFTNSKIDYSSTASMLSTLVAPSCINTSKDYIQINNRFYRTIAVVGYPDLVAPGFIEPLMTTRGAFHISMYIRPTDFSSVLSYYNKVLDRQAIDIATDEAAGKLVSYSARIQKKATEQLIEMLTSGSERAFLLSLYVCIEAESLEKLDLLTDLTVSKLNEVRLKPAVTYERMDAGFRSCAPLGYNLLHIGRNMTSSSLAACFPFVSAYLEPQPQGILFGENQLDGMPIICDVFSKSFENANGLVLGMSGSGKSFAVKTILCRALQQGVDIIILDPSEEGEYEGLTKSLGGKLIELSEKSDAFINPFQITEQSYEEKLLFLHGLMRFFVSELTDDMKDLLDEAFEKIYAKRGITHDPKTWGREAPTLSDLYNLVEKERKSSFAKRAEAATAISSSLRRFVRGSYSFINRQTNIKRMDGRFIAFKVGSLPREVRRIVMFVILEFVYNRMRKDLRKKLLVVDEAWKLLQTEGEEGYILNIVKTCRHHNMGLVLVTQDVYDLLTSRAGKAVMANSSWQLLLRMKPSIIDDVATTFKLNETTKNYLLTAEPGSGLFFVSNTFIPLKNVVGSEEYKLFTTHPEDKRIG</sequence>
<feature type="domain" description="TraG P-loop" evidence="2">
    <location>
        <begin position="523"/>
        <end position="844"/>
    </location>
</feature>
<keyword evidence="1" id="KW-0472">Membrane</keyword>
<proteinExistence type="predicted"/>
<dbReference type="EMBL" id="CP058998">
    <property type="protein sequence ID" value="QLJ53426.1"/>
    <property type="molecule type" value="Genomic_DNA"/>
</dbReference>
<dbReference type="PANTHER" id="PTHR30121">
    <property type="entry name" value="UNCHARACTERIZED PROTEIN YJGR-RELATED"/>
    <property type="match status" value="1"/>
</dbReference>
<evidence type="ECO:0000256" key="1">
    <source>
        <dbReference type="SAM" id="Phobius"/>
    </source>
</evidence>
<dbReference type="Pfam" id="PF19044">
    <property type="entry name" value="P-loop_TraG"/>
    <property type="match status" value="1"/>
</dbReference>
<dbReference type="KEGG" id="flt:Sv326_1251"/>
<dbReference type="AlphaFoldDB" id="A0A7D5XM93"/>
<dbReference type="InterPro" id="IPR027417">
    <property type="entry name" value="P-loop_NTPase"/>
</dbReference>
<accession>A0A7D5XM93</accession>
<evidence type="ECO:0000259" key="2">
    <source>
        <dbReference type="Pfam" id="PF19044"/>
    </source>
</evidence>
<keyword evidence="1" id="KW-1133">Transmembrane helix</keyword>
<dbReference type="PANTHER" id="PTHR30121:SF6">
    <property type="entry name" value="SLR6007 PROTEIN"/>
    <property type="match status" value="1"/>
</dbReference>
<evidence type="ECO:0000313" key="4">
    <source>
        <dbReference type="Proteomes" id="UP000510821"/>
    </source>
</evidence>
<organism evidence="3 4">
    <name type="scientific">Fermentimicrarchaeum limneticum</name>
    <dbReference type="NCBI Taxonomy" id="2795018"/>
    <lineage>
        <taxon>Archaea</taxon>
        <taxon>Candidatus Micrarchaeota</taxon>
        <taxon>Candidatus Fermentimicrarchaeales</taxon>
        <taxon>Candidatus Fermentimicrarchaeaceae</taxon>
        <taxon>Candidatus Fermentimicrarchaeum</taxon>
    </lineage>
</organism>
<keyword evidence="1" id="KW-0812">Transmembrane</keyword>